<dbReference type="InParanoid" id="A0A5C3Q376"/>
<evidence type="ECO:0000313" key="2">
    <source>
        <dbReference type="EMBL" id="TFK94648.1"/>
    </source>
</evidence>
<gene>
    <name evidence="2" type="ORF">K466DRAFT_579730</name>
</gene>
<feature type="region of interest" description="Disordered" evidence="1">
    <location>
        <begin position="1"/>
        <end position="73"/>
    </location>
</feature>
<feature type="region of interest" description="Disordered" evidence="1">
    <location>
        <begin position="92"/>
        <end position="169"/>
    </location>
</feature>
<organism evidence="2 3">
    <name type="scientific">Polyporus arcularius HHB13444</name>
    <dbReference type="NCBI Taxonomy" id="1314778"/>
    <lineage>
        <taxon>Eukaryota</taxon>
        <taxon>Fungi</taxon>
        <taxon>Dikarya</taxon>
        <taxon>Basidiomycota</taxon>
        <taxon>Agaricomycotina</taxon>
        <taxon>Agaricomycetes</taxon>
        <taxon>Polyporales</taxon>
        <taxon>Polyporaceae</taxon>
        <taxon>Polyporus</taxon>
    </lineage>
</organism>
<reference evidence="2 3" key="1">
    <citation type="journal article" date="2019" name="Nat. Ecol. Evol.">
        <title>Megaphylogeny resolves global patterns of mushroom evolution.</title>
        <authorList>
            <person name="Varga T."/>
            <person name="Krizsan K."/>
            <person name="Foldi C."/>
            <person name="Dima B."/>
            <person name="Sanchez-Garcia M."/>
            <person name="Sanchez-Ramirez S."/>
            <person name="Szollosi G.J."/>
            <person name="Szarkandi J.G."/>
            <person name="Papp V."/>
            <person name="Albert L."/>
            <person name="Andreopoulos W."/>
            <person name="Angelini C."/>
            <person name="Antonin V."/>
            <person name="Barry K.W."/>
            <person name="Bougher N.L."/>
            <person name="Buchanan P."/>
            <person name="Buyck B."/>
            <person name="Bense V."/>
            <person name="Catcheside P."/>
            <person name="Chovatia M."/>
            <person name="Cooper J."/>
            <person name="Damon W."/>
            <person name="Desjardin D."/>
            <person name="Finy P."/>
            <person name="Geml J."/>
            <person name="Haridas S."/>
            <person name="Hughes K."/>
            <person name="Justo A."/>
            <person name="Karasinski D."/>
            <person name="Kautmanova I."/>
            <person name="Kiss B."/>
            <person name="Kocsube S."/>
            <person name="Kotiranta H."/>
            <person name="LaButti K.M."/>
            <person name="Lechner B.E."/>
            <person name="Liimatainen K."/>
            <person name="Lipzen A."/>
            <person name="Lukacs Z."/>
            <person name="Mihaltcheva S."/>
            <person name="Morgado L.N."/>
            <person name="Niskanen T."/>
            <person name="Noordeloos M.E."/>
            <person name="Ohm R.A."/>
            <person name="Ortiz-Santana B."/>
            <person name="Ovrebo C."/>
            <person name="Racz N."/>
            <person name="Riley R."/>
            <person name="Savchenko A."/>
            <person name="Shiryaev A."/>
            <person name="Soop K."/>
            <person name="Spirin V."/>
            <person name="Szebenyi C."/>
            <person name="Tomsovsky M."/>
            <person name="Tulloss R.E."/>
            <person name="Uehling J."/>
            <person name="Grigoriev I.V."/>
            <person name="Vagvolgyi C."/>
            <person name="Papp T."/>
            <person name="Martin F.M."/>
            <person name="Miettinen O."/>
            <person name="Hibbett D.S."/>
            <person name="Nagy L.G."/>
        </authorList>
    </citation>
    <scope>NUCLEOTIDE SEQUENCE [LARGE SCALE GENOMIC DNA]</scope>
    <source>
        <strain evidence="2 3">HHB13444</strain>
    </source>
</reference>
<dbReference type="Proteomes" id="UP000308197">
    <property type="component" value="Unassembled WGS sequence"/>
</dbReference>
<feature type="region of interest" description="Disordered" evidence="1">
    <location>
        <begin position="272"/>
        <end position="293"/>
    </location>
</feature>
<feature type="region of interest" description="Disordered" evidence="1">
    <location>
        <begin position="210"/>
        <end position="252"/>
    </location>
</feature>
<feature type="compositionally biased region" description="Low complexity" evidence="1">
    <location>
        <begin position="17"/>
        <end position="28"/>
    </location>
</feature>
<proteinExistence type="predicted"/>
<dbReference type="AlphaFoldDB" id="A0A5C3Q376"/>
<dbReference type="EMBL" id="ML210966">
    <property type="protein sequence ID" value="TFK94648.1"/>
    <property type="molecule type" value="Genomic_DNA"/>
</dbReference>
<evidence type="ECO:0000313" key="3">
    <source>
        <dbReference type="Proteomes" id="UP000308197"/>
    </source>
</evidence>
<name>A0A5C3Q376_9APHY</name>
<feature type="compositionally biased region" description="Low complexity" evidence="1">
    <location>
        <begin position="138"/>
        <end position="154"/>
    </location>
</feature>
<keyword evidence="3" id="KW-1185">Reference proteome</keyword>
<sequence>MPHAARPGPLQEMDLRSVPVPSQSTTPSHLRPNKRPHSPSVGSADSPSKRRFKAVDGFITPRLKSPLSASSNSSRFAPALFHALLQGQDSPAARLDFGSSDASDTTVCEAPRGSGGGSETPRRSTRRTPSTRARRSPRLSAGPLGSPSRSSRPSHTGQTGAVVDPDSAATRASRALPLFIPREVSPPDRQSIHYPGFDVYQDPYTIIPVAPSPRLTADEDSVSSIMDNEDDKENRAPRRKSSKKTHDPVTPSELAWMKAGLVSPCAILRRSAKKLGPPSPHPKHVANFRATPRERTLRPVVSPAATLVGATPGRTPLGKEERRQMRRAMEEEMDCFEGEDELV</sequence>
<protein>
    <submittedName>
        <fullName evidence="2">Uncharacterized protein</fullName>
    </submittedName>
</protein>
<accession>A0A5C3Q376</accession>
<evidence type="ECO:0000256" key="1">
    <source>
        <dbReference type="SAM" id="MobiDB-lite"/>
    </source>
</evidence>